<evidence type="ECO:0000256" key="2">
    <source>
        <dbReference type="ARBA" id="ARBA00023027"/>
    </source>
</evidence>
<dbReference type="Proteomes" id="UP001500552">
    <property type="component" value="Unassembled WGS sequence"/>
</dbReference>
<keyword evidence="6" id="KW-1185">Reference proteome</keyword>
<dbReference type="SUPFAM" id="SSF51735">
    <property type="entry name" value="NAD(P)-binding Rossmann-fold domains"/>
    <property type="match status" value="1"/>
</dbReference>
<dbReference type="InterPro" id="IPR013118">
    <property type="entry name" value="Mannitol_DH_C"/>
</dbReference>
<dbReference type="PANTHER" id="PTHR30524:SF0">
    <property type="entry name" value="ALTRONATE OXIDOREDUCTASE-RELATED"/>
    <property type="match status" value="1"/>
</dbReference>
<feature type="domain" description="Mannitol dehydrogenase N-terminal" evidence="3">
    <location>
        <begin position="18"/>
        <end position="259"/>
    </location>
</feature>
<dbReference type="InterPro" id="IPR008927">
    <property type="entry name" value="6-PGluconate_DH-like_C_sf"/>
</dbReference>
<reference evidence="6" key="1">
    <citation type="journal article" date="2019" name="Int. J. Syst. Evol. Microbiol.">
        <title>The Global Catalogue of Microorganisms (GCM) 10K type strain sequencing project: providing services to taxonomists for standard genome sequencing and annotation.</title>
        <authorList>
            <consortium name="The Broad Institute Genomics Platform"/>
            <consortium name="The Broad Institute Genome Sequencing Center for Infectious Disease"/>
            <person name="Wu L."/>
            <person name="Ma J."/>
        </authorList>
    </citation>
    <scope>NUCLEOTIDE SEQUENCE [LARGE SCALE GENOMIC DNA]</scope>
    <source>
        <strain evidence="6">JCM 17926</strain>
    </source>
</reference>
<accession>A0ABP8LZ64</accession>
<name>A0ABP8LZ64_9BACT</name>
<keyword evidence="1" id="KW-0560">Oxidoreductase</keyword>
<dbReference type="NCBIfam" id="NF002969">
    <property type="entry name" value="PRK03643.1"/>
    <property type="match status" value="1"/>
</dbReference>
<dbReference type="PANTHER" id="PTHR30524">
    <property type="entry name" value="MANNITOL-1-PHOSPHATE 5-DEHYDROGENASE"/>
    <property type="match status" value="1"/>
</dbReference>
<gene>
    <name evidence="5" type="ORF">GCM10023188_38880</name>
</gene>
<comment type="caution">
    <text evidence="5">The sequence shown here is derived from an EMBL/GenBank/DDBJ whole genome shotgun (WGS) entry which is preliminary data.</text>
</comment>
<feature type="domain" description="Mannitol dehydrogenase C-terminal" evidence="4">
    <location>
        <begin position="275"/>
        <end position="464"/>
    </location>
</feature>
<evidence type="ECO:0000313" key="6">
    <source>
        <dbReference type="Proteomes" id="UP001500552"/>
    </source>
</evidence>
<evidence type="ECO:0000256" key="1">
    <source>
        <dbReference type="ARBA" id="ARBA00023002"/>
    </source>
</evidence>
<evidence type="ECO:0000259" key="3">
    <source>
        <dbReference type="Pfam" id="PF01232"/>
    </source>
</evidence>
<dbReference type="Pfam" id="PF08125">
    <property type="entry name" value="Mannitol_dh_C"/>
    <property type="match status" value="1"/>
</dbReference>
<keyword evidence="2" id="KW-0520">NAD</keyword>
<dbReference type="Gene3D" id="3.40.50.720">
    <property type="entry name" value="NAD(P)-binding Rossmann-like Domain"/>
    <property type="match status" value="1"/>
</dbReference>
<dbReference type="InterPro" id="IPR013131">
    <property type="entry name" value="Mannitol_DH_N"/>
</dbReference>
<organism evidence="5 6">
    <name type="scientific">Pontibacter saemangeumensis</name>
    <dbReference type="NCBI Taxonomy" id="1084525"/>
    <lineage>
        <taxon>Bacteria</taxon>
        <taxon>Pseudomonadati</taxon>
        <taxon>Bacteroidota</taxon>
        <taxon>Cytophagia</taxon>
        <taxon>Cytophagales</taxon>
        <taxon>Hymenobacteraceae</taxon>
        <taxon>Pontibacter</taxon>
    </lineage>
</organism>
<evidence type="ECO:0000259" key="4">
    <source>
        <dbReference type="Pfam" id="PF08125"/>
    </source>
</evidence>
<proteinExistence type="predicted"/>
<dbReference type="Pfam" id="PF01232">
    <property type="entry name" value="Mannitol_dh"/>
    <property type="match status" value="1"/>
</dbReference>
<protein>
    <submittedName>
        <fullName evidence="5">Tagaturonate reductase</fullName>
    </submittedName>
</protein>
<dbReference type="InterPro" id="IPR036291">
    <property type="entry name" value="NAD(P)-bd_dom_sf"/>
</dbReference>
<dbReference type="InterPro" id="IPR013328">
    <property type="entry name" value="6PGD_dom2"/>
</dbReference>
<dbReference type="RefSeq" id="WP_345161455.1">
    <property type="nucleotide sequence ID" value="NZ_BAABHC010000029.1"/>
</dbReference>
<dbReference type="Gene3D" id="1.10.1040.10">
    <property type="entry name" value="N-(1-d-carboxylethyl)-l-norvaline Dehydrogenase, domain 2"/>
    <property type="match status" value="1"/>
</dbReference>
<dbReference type="EMBL" id="BAABHC010000029">
    <property type="protein sequence ID" value="GAA4440969.1"/>
    <property type="molecule type" value="Genomic_DNA"/>
</dbReference>
<dbReference type="SUPFAM" id="SSF48179">
    <property type="entry name" value="6-phosphogluconate dehydrogenase C-terminal domain-like"/>
    <property type="match status" value="1"/>
</dbReference>
<sequence>MRPLNRQTAGLPPAYPVKVLQFGEGNFLRGFADWIIDVLNEKTAFAGAVVVVQPRDRPRHTIQALRRQDGLYHVLLSGLQGGEPTRHSRLVTCIAGALNPYDDYAAFLRLGQNPDLRFIFSNTTEAGIMYDENDTSIDAIPASFPGKLTALLHRRYGHFHGAEGKGLVIIPTELIEGNGDALRRIVLQYARTWGLPRGFADWVQGHTLFCNTLVDRIVPGFPRGTIGEVQRELGYADELVVTAEPYHLLVMEAPEAVKQEFPAGEAGLQVKFVPDLTPWRASKVRILNGAHTALVPVAYLRGLRTVREAVEDEQVGRFIREAIHEEILPTLDMPRGELEQFAGDVLERFRNPFIRHELLSIALNAVSKYRVRVLPSVLAYTERRGELPERLLHALAALLLFYRGEWRGERIPLSDEPGVLQFFEQAWRGGDPAAAVAEALANAGLWGTDLTRVRGLQDMVTQQVLLLMKSETKPLERDNLQ</sequence>
<evidence type="ECO:0000313" key="5">
    <source>
        <dbReference type="EMBL" id="GAA4440969.1"/>
    </source>
</evidence>